<dbReference type="RefSeq" id="WP_058474030.1">
    <property type="nucleotide sequence ID" value="NZ_CAAAIL010000015.1"/>
</dbReference>
<organism evidence="3 5">
    <name type="scientific">Legionella quateirensis</name>
    <dbReference type="NCBI Taxonomy" id="45072"/>
    <lineage>
        <taxon>Bacteria</taxon>
        <taxon>Pseudomonadati</taxon>
        <taxon>Pseudomonadota</taxon>
        <taxon>Gammaproteobacteria</taxon>
        <taxon>Legionellales</taxon>
        <taxon>Legionellaceae</taxon>
        <taxon>Legionella</taxon>
    </lineage>
</organism>
<dbReference type="AlphaFoldDB" id="A0A378KVZ0"/>
<evidence type="ECO:0000313" key="4">
    <source>
        <dbReference type="Proteomes" id="UP000054639"/>
    </source>
</evidence>
<name>A0A378KVZ0_9GAMM</name>
<evidence type="ECO:0000313" key="3">
    <source>
        <dbReference type="EMBL" id="STY18339.1"/>
    </source>
</evidence>
<keyword evidence="1" id="KW-0732">Signal</keyword>
<keyword evidence="4" id="KW-1185">Reference proteome</keyword>
<accession>A0A378KVZ0</accession>
<dbReference type="Pfam" id="PF05150">
    <property type="entry name" value="Legionella_OMP"/>
    <property type="match status" value="1"/>
</dbReference>
<protein>
    <recommendedName>
        <fullName evidence="6">Major outer membrane protein</fullName>
    </recommendedName>
</protein>
<evidence type="ECO:0000256" key="1">
    <source>
        <dbReference type="SAM" id="SignalP"/>
    </source>
</evidence>
<sequence>MQKWFIALLVFFALGCASADTYSTPKPGHWLLESTFLYWSQSPIPGLAGESVLDFIIVNGAPPSAPGATNNGIINKNLFGYNPGFRIAGTYAFSKSDFLALLRWTQIKPSRERTVAGPYLIPFNTSPLGLGPYSGSALSNNYGKYQNGELLIGKTILDQSPINMSLYMGLNYLHSDIITNTRYQSATTVQFNRNHLWLNGLGPEFYIDNYIKLMTLKNGQLSMRGSMQAGFIVVRGPVGESYEITNGIINTDFKTQVDWIVDPSFDLRLGLGYDAEVGKGIIGVQAGYEFLTYNIVSAHGPFVTLRIIL</sequence>
<dbReference type="Proteomes" id="UP000254230">
    <property type="component" value="Unassembled WGS sequence"/>
</dbReference>
<feature type="signal peptide" evidence="1">
    <location>
        <begin position="1"/>
        <end position="19"/>
    </location>
</feature>
<dbReference type="EMBL" id="UGOW01000001">
    <property type="protein sequence ID" value="STY18339.1"/>
    <property type="molecule type" value="Genomic_DNA"/>
</dbReference>
<evidence type="ECO:0008006" key="6">
    <source>
        <dbReference type="Google" id="ProtNLM"/>
    </source>
</evidence>
<reference evidence="3 5" key="2">
    <citation type="submission" date="2018-06" db="EMBL/GenBank/DDBJ databases">
        <authorList>
            <consortium name="Pathogen Informatics"/>
            <person name="Doyle S."/>
        </authorList>
    </citation>
    <scope>NUCLEOTIDE SEQUENCE [LARGE SCALE GENOMIC DNA]</scope>
    <source>
        <strain evidence="3 5">NCTC12376</strain>
    </source>
</reference>
<gene>
    <name evidence="2" type="ORF">Lqua_1860</name>
    <name evidence="3" type="ORF">NCTC12376_02157</name>
</gene>
<dbReference type="EMBL" id="LNYR01000022">
    <property type="protein sequence ID" value="KTD48331.1"/>
    <property type="molecule type" value="Genomic_DNA"/>
</dbReference>
<reference evidence="2 4" key="1">
    <citation type="submission" date="2015-11" db="EMBL/GenBank/DDBJ databases">
        <title>Genomic analysis of 38 Legionella species identifies large and diverse effector repertoires.</title>
        <authorList>
            <person name="Burstein D."/>
            <person name="Amaro F."/>
            <person name="Zusman T."/>
            <person name="Lifshitz Z."/>
            <person name="Cohen O."/>
            <person name="Gilbert J.A."/>
            <person name="Pupko T."/>
            <person name="Shuman H.A."/>
            <person name="Segal G."/>
        </authorList>
    </citation>
    <scope>NUCLEOTIDE SEQUENCE [LARGE SCALE GENOMIC DNA]</scope>
    <source>
        <strain evidence="2 4">ATCC 49507</strain>
    </source>
</reference>
<dbReference type="PROSITE" id="PS51257">
    <property type="entry name" value="PROKAR_LIPOPROTEIN"/>
    <property type="match status" value="1"/>
</dbReference>
<evidence type="ECO:0000313" key="2">
    <source>
        <dbReference type="EMBL" id="KTD48331.1"/>
    </source>
</evidence>
<feature type="chain" id="PRO_5017078638" description="Major outer membrane protein" evidence="1">
    <location>
        <begin position="20"/>
        <end position="309"/>
    </location>
</feature>
<proteinExistence type="predicted"/>
<evidence type="ECO:0000313" key="5">
    <source>
        <dbReference type="Proteomes" id="UP000254230"/>
    </source>
</evidence>
<dbReference type="Proteomes" id="UP000054639">
    <property type="component" value="Unassembled WGS sequence"/>
</dbReference>
<dbReference type="InterPro" id="IPR007825">
    <property type="entry name" value="Major_OMP_Legionella"/>
</dbReference>